<feature type="compositionally biased region" description="Low complexity" evidence="1">
    <location>
        <begin position="110"/>
        <end position="125"/>
    </location>
</feature>
<dbReference type="GO" id="GO:0016301">
    <property type="term" value="F:kinase activity"/>
    <property type="evidence" value="ECO:0007669"/>
    <property type="project" value="UniProtKB-KW"/>
</dbReference>
<feature type="region of interest" description="Disordered" evidence="1">
    <location>
        <begin position="110"/>
        <end position="163"/>
    </location>
</feature>
<organism evidence="2 3">
    <name type="scientific">Striga asiatica</name>
    <name type="common">Asiatic witchweed</name>
    <name type="synonym">Buchnera asiatica</name>
    <dbReference type="NCBI Taxonomy" id="4170"/>
    <lineage>
        <taxon>Eukaryota</taxon>
        <taxon>Viridiplantae</taxon>
        <taxon>Streptophyta</taxon>
        <taxon>Embryophyta</taxon>
        <taxon>Tracheophyta</taxon>
        <taxon>Spermatophyta</taxon>
        <taxon>Magnoliopsida</taxon>
        <taxon>eudicotyledons</taxon>
        <taxon>Gunneridae</taxon>
        <taxon>Pentapetalae</taxon>
        <taxon>asterids</taxon>
        <taxon>lamiids</taxon>
        <taxon>Lamiales</taxon>
        <taxon>Orobanchaceae</taxon>
        <taxon>Buchnereae</taxon>
        <taxon>Striga</taxon>
    </lineage>
</organism>
<sequence>MSHRRQRDPCPTLHDLFVPPLYSILQTESEILWEFLQFLQFAPHHLPKILHLGPEIVLDAEREKPRTPQHHLHRVLSGKAQAHEIVQLGDERVLHARDEEDRVLVGQRVGVPEPQPPEVEQGRPQLVADAGDQQPRALVDRPPEVPIGDAEVAGKEIEDRAQI</sequence>
<accession>A0A5A7NWD5</accession>
<name>A0A5A7NWD5_STRAF</name>
<dbReference type="Proteomes" id="UP000325081">
    <property type="component" value="Unassembled WGS sequence"/>
</dbReference>
<proteinExistence type="predicted"/>
<keyword evidence="3" id="KW-1185">Reference proteome</keyword>
<evidence type="ECO:0000313" key="3">
    <source>
        <dbReference type="Proteomes" id="UP000325081"/>
    </source>
</evidence>
<protein>
    <submittedName>
        <fullName evidence="2">Tyrosine-protein kinase etk</fullName>
    </submittedName>
</protein>
<dbReference type="AlphaFoldDB" id="A0A5A7NWD5"/>
<keyword evidence="2" id="KW-0808">Transferase</keyword>
<comment type="caution">
    <text evidence="2">The sequence shown here is derived from an EMBL/GenBank/DDBJ whole genome shotgun (WGS) entry which is preliminary data.</text>
</comment>
<keyword evidence="2" id="KW-0418">Kinase</keyword>
<evidence type="ECO:0000256" key="1">
    <source>
        <dbReference type="SAM" id="MobiDB-lite"/>
    </source>
</evidence>
<dbReference type="EMBL" id="BKCP01000001">
    <property type="protein sequence ID" value="GER24618.1"/>
    <property type="molecule type" value="Genomic_DNA"/>
</dbReference>
<reference evidence="3" key="1">
    <citation type="journal article" date="2019" name="Curr. Biol.">
        <title>Genome Sequence of Striga asiatica Provides Insight into the Evolution of Plant Parasitism.</title>
        <authorList>
            <person name="Yoshida S."/>
            <person name="Kim S."/>
            <person name="Wafula E.K."/>
            <person name="Tanskanen J."/>
            <person name="Kim Y.M."/>
            <person name="Honaas L."/>
            <person name="Yang Z."/>
            <person name="Spallek T."/>
            <person name="Conn C.E."/>
            <person name="Ichihashi Y."/>
            <person name="Cheong K."/>
            <person name="Cui S."/>
            <person name="Der J.P."/>
            <person name="Gundlach H."/>
            <person name="Jiao Y."/>
            <person name="Hori C."/>
            <person name="Ishida J.K."/>
            <person name="Kasahara H."/>
            <person name="Kiba T."/>
            <person name="Kim M.S."/>
            <person name="Koo N."/>
            <person name="Laohavisit A."/>
            <person name="Lee Y.H."/>
            <person name="Lumba S."/>
            <person name="McCourt P."/>
            <person name="Mortimer J.C."/>
            <person name="Mutuku J.M."/>
            <person name="Nomura T."/>
            <person name="Sasaki-Sekimoto Y."/>
            <person name="Seto Y."/>
            <person name="Wang Y."/>
            <person name="Wakatake T."/>
            <person name="Sakakibara H."/>
            <person name="Demura T."/>
            <person name="Yamaguchi S."/>
            <person name="Yoneyama K."/>
            <person name="Manabe R.I."/>
            <person name="Nelson D.C."/>
            <person name="Schulman A.H."/>
            <person name="Timko M.P."/>
            <person name="dePamphilis C.W."/>
            <person name="Choi D."/>
            <person name="Shirasu K."/>
        </authorList>
    </citation>
    <scope>NUCLEOTIDE SEQUENCE [LARGE SCALE GENOMIC DNA]</scope>
    <source>
        <strain evidence="3">cv. UVA1</strain>
    </source>
</reference>
<evidence type="ECO:0000313" key="2">
    <source>
        <dbReference type="EMBL" id="GER24618.1"/>
    </source>
</evidence>
<gene>
    <name evidence="2" type="ORF">STAS_00162</name>
</gene>
<feature type="compositionally biased region" description="Basic and acidic residues" evidence="1">
    <location>
        <begin position="152"/>
        <end position="163"/>
    </location>
</feature>